<dbReference type="RefSeq" id="WP_034229250.1">
    <property type="nucleotide sequence ID" value="NZ_AXCW01000380.1"/>
</dbReference>
<dbReference type="EMBL" id="AXCW01000380">
    <property type="protein sequence ID" value="EYR61974.1"/>
    <property type="molecule type" value="Genomic_DNA"/>
</dbReference>
<gene>
    <name evidence="2" type="ORF">N866_13475</name>
</gene>
<evidence type="ECO:0000313" key="2">
    <source>
        <dbReference type="EMBL" id="EYR61974.1"/>
    </source>
</evidence>
<name>A0A021VL79_9CELL</name>
<keyword evidence="3" id="KW-1185">Reference proteome</keyword>
<dbReference type="AlphaFoldDB" id="A0A021VL79"/>
<dbReference type="InterPro" id="IPR035919">
    <property type="entry name" value="EAL_sf"/>
</dbReference>
<dbReference type="OrthoDB" id="23692at2"/>
<dbReference type="Proteomes" id="UP000019753">
    <property type="component" value="Unassembled WGS sequence"/>
</dbReference>
<protein>
    <recommendedName>
        <fullName evidence="1">EAL domain-containing protein</fullName>
    </recommendedName>
</protein>
<dbReference type="PANTHER" id="PTHR33121:SF70">
    <property type="entry name" value="SIGNALING PROTEIN YKOW"/>
    <property type="match status" value="1"/>
</dbReference>
<organism evidence="2 3">
    <name type="scientific">Actinotalea ferrariae CF5-4</name>
    <dbReference type="NCBI Taxonomy" id="948458"/>
    <lineage>
        <taxon>Bacteria</taxon>
        <taxon>Bacillati</taxon>
        <taxon>Actinomycetota</taxon>
        <taxon>Actinomycetes</taxon>
        <taxon>Micrococcales</taxon>
        <taxon>Cellulomonadaceae</taxon>
        <taxon>Actinotalea</taxon>
    </lineage>
</organism>
<proteinExistence type="predicted"/>
<reference evidence="2 3" key="1">
    <citation type="submission" date="2014-01" db="EMBL/GenBank/DDBJ databases">
        <title>Actinotalea ferrariae CF5-4.</title>
        <authorList>
            <person name="Chen F."/>
            <person name="Li Y."/>
            <person name="Wang G."/>
        </authorList>
    </citation>
    <scope>NUCLEOTIDE SEQUENCE [LARGE SCALE GENOMIC DNA]</scope>
    <source>
        <strain evidence="2 3">CF5-4</strain>
    </source>
</reference>
<sequence length="169" mass="17956">MAAELGRRGLPGDALTIEITEDQTLDVEGQGLDVLRRLAASGVRIAIDDFGSGYAGLAAFRDVPAQVVKIDRGFVTAMLGSHEGHDLVDSMIQLAHRFERRVVAEGVETEAQRAALVELGCDYVQGYLTGRPMPASEVPVTDASRPADRAVVLPGPRPPGQADAAQVLR</sequence>
<dbReference type="CDD" id="cd01948">
    <property type="entry name" value="EAL"/>
    <property type="match status" value="1"/>
</dbReference>
<accession>A0A021VL79</accession>
<dbReference type="InterPro" id="IPR001633">
    <property type="entry name" value="EAL_dom"/>
</dbReference>
<dbReference type="PANTHER" id="PTHR33121">
    <property type="entry name" value="CYCLIC DI-GMP PHOSPHODIESTERASE PDEF"/>
    <property type="match status" value="1"/>
</dbReference>
<dbReference type="PROSITE" id="PS50883">
    <property type="entry name" value="EAL"/>
    <property type="match status" value="1"/>
</dbReference>
<dbReference type="GO" id="GO:0071111">
    <property type="term" value="F:cyclic-guanylate-specific phosphodiesterase activity"/>
    <property type="evidence" value="ECO:0007669"/>
    <property type="project" value="InterPro"/>
</dbReference>
<evidence type="ECO:0000259" key="1">
    <source>
        <dbReference type="PROSITE" id="PS50883"/>
    </source>
</evidence>
<feature type="domain" description="EAL" evidence="1">
    <location>
        <begin position="1"/>
        <end position="146"/>
    </location>
</feature>
<dbReference type="InterPro" id="IPR050706">
    <property type="entry name" value="Cyclic-di-GMP_PDE-like"/>
</dbReference>
<dbReference type="Gene3D" id="3.20.20.450">
    <property type="entry name" value="EAL domain"/>
    <property type="match status" value="1"/>
</dbReference>
<dbReference type="SMART" id="SM00052">
    <property type="entry name" value="EAL"/>
    <property type="match status" value="1"/>
</dbReference>
<dbReference type="Pfam" id="PF00563">
    <property type="entry name" value="EAL"/>
    <property type="match status" value="1"/>
</dbReference>
<dbReference type="SUPFAM" id="SSF141868">
    <property type="entry name" value="EAL domain-like"/>
    <property type="match status" value="1"/>
</dbReference>
<comment type="caution">
    <text evidence="2">The sequence shown here is derived from an EMBL/GenBank/DDBJ whole genome shotgun (WGS) entry which is preliminary data.</text>
</comment>
<evidence type="ECO:0000313" key="3">
    <source>
        <dbReference type="Proteomes" id="UP000019753"/>
    </source>
</evidence>